<protein>
    <submittedName>
        <fullName evidence="4">Fic family protein</fullName>
    </submittedName>
</protein>
<dbReference type="Gene3D" id="1.10.3290.10">
    <property type="entry name" value="Fido-like domain"/>
    <property type="match status" value="1"/>
</dbReference>
<evidence type="ECO:0000256" key="2">
    <source>
        <dbReference type="PIRSR" id="PIRSR640198-2"/>
    </source>
</evidence>
<dbReference type="SUPFAM" id="SSF140931">
    <property type="entry name" value="Fic-like"/>
    <property type="match status" value="1"/>
</dbReference>
<feature type="domain" description="Fido" evidence="3">
    <location>
        <begin position="167"/>
        <end position="321"/>
    </location>
</feature>
<keyword evidence="5" id="KW-1185">Reference proteome</keyword>
<evidence type="ECO:0000259" key="3">
    <source>
        <dbReference type="PROSITE" id="PS51459"/>
    </source>
</evidence>
<accession>A0A1I0PZW2</accession>
<evidence type="ECO:0000256" key="1">
    <source>
        <dbReference type="PIRSR" id="PIRSR640198-1"/>
    </source>
</evidence>
<keyword evidence="2" id="KW-0547">Nucleotide-binding</keyword>
<organism evidence="4 5">
    <name type="scientific">Prevotella aff. ruminicola Tc2-24</name>
    <dbReference type="NCBI Taxonomy" id="81582"/>
    <lineage>
        <taxon>Bacteria</taxon>
        <taxon>Pseudomonadati</taxon>
        <taxon>Bacteroidota</taxon>
        <taxon>Bacteroidia</taxon>
        <taxon>Bacteroidales</taxon>
        <taxon>Prevotellaceae</taxon>
        <taxon>Prevotella</taxon>
    </lineage>
</organism>
<evidence type="ECO:0000313" key="4">
    <source>
        <dbReference type="EMBL" id="SEW20027.1"/>
    </source>
</evidence>
<dbReference type="PANTHER" id="PTHR13504">
    <property type="entry name" value="FIDO DOMAIN-CONTAINING PROTEIN DDB_G0283145"/>
    <property type="match status" value="1"/>
</dbReference>
<dbReference type="AlphaFoldDB" id="A0A1I0PZW2"/>
<reference evidence="4 5" key="1">
    <citation type="submission" date="2016-10" db="EMBL/GenBank/DDBJ databases">
        <authorList>
            <person name="de Groot N.N."/>
        </authorList>
    </citation>
    <scope>NUCLEOTIDE SEQUENCE [LARGE SCALE GENOMIC DNA]</scope>
    <source>
        <strain evidence="4 5">TC2-24</strain>
    </source>
</reference>
<dbReference type="Pfam" id="PF02661">
    <property type="entry name" value="Fic"/>
    <property type="match status" value="1"/>
</dbReference>
<dbReference type="PANTHER" id="PTHR13504:SF38">
    <property type="entry name" value="FIDO DOMAIN-CONTAINING PROTEIN"/>
    <property type="match status" value="1"/>
</dbReference>
<sequence>MVTVMLDKSRRPDEKLNALIGKINDDYEYWDTIKYKKRPDSCVSAQELWLSVKASRISSTVYTWDKYNVNFGMTNKMQRLCHEFDMNFGGSWGTGSVIPNENRERYLISSLMEEAIYSSQMEGAATTRKVAKDMLRRQISPKDKSQQMIVNNYQTIRFIVENKHTPLTPELVLHIHHLMTDKTLNDPNDAGRLRTNNEVVVEDGITHEVVHTPPSYEELPTFLKELCKYFNETNARVFVHPIIRGIIIHFMVAYMHPFVDGNGRTARALFYWYMLKQGYWLTEYLSISRVIAMSKNSYEKAYQYVEADDNDLGYFITYNLKVLDQAFKQLQNYIKKKQDEKMLASTFLQIGDINERQAQIIRMYMENPKEVLTVKDLQNKFMVTATTAKSDIIGLLNRGLLKEIAFNKVKRGYVKGEEYDDIVKDIEFR</sequence>
<dbReference type="InterPro" id="IPR040198">
    <property type="entry name" value="Fido_containing"/>
</dbReference>
<feature type="binding site" evidence="2">
    <location>
        <begin position="201"/>
        <end position="211"/>
    </location>
    <ligand>
        <name>ATP</name>
        <dbReference type="ChEBI" id="CHEBI:30616"/>
    </ligand>
</feature>
<name>A0A1I0PZW2_9BACT</name>
<dbReference type="EMBL" id="FOIQ01000005">
    <property type="protein sequence ID" value="SEW20027.1"/>
    <property type="molecule type" value="Genomic_DNA"/>
</dbReference>
<evidence type="ECO:0000313" key="5">
    <source>
        <dbReference type="Proteomes" id="UP000199373"/>
    </source>
</evidence>
<keyword evidence="2" id="KW-0067">ATP-binding</keyword>
<proteinExistence type="predicted"/>
<dbReference type="GO" id="GO:0005524">
    <property type="term" value="F:ATP binding"/>
    <property type="evidence" value="ECO:0007669"/>
    <property type="project" value="UniProtKB-KW"/>
</dbReference>
<feature type="binding site" evidence="2">
    <location>
        <begin position="260"/>
        <end position="267"/>
    </location>
    <ligand>
        <name>ATP</name>
        <dbReference type="ChEBI" id="CHEBI:30616"/>
    </ligand>
</feature>
<dbReference type="InterPro" id="IPR003812">
    <property type="entry name" value="Fido"/>
</dbReference>
<dbReference type="PROSITE" id="PS51459">
    <property type="entry name" value="FIDO"/>
    <property type="match status" value="1"/>
</dbReference>
<gene>
    <name evidence="4" type="ORF">SAMN04487850_2089</name>
</gene>
<feature type="active site" evidence="1">
    <location>
        <position position="256"/>
    </location>
</feature>
<dbReference type="Proteomes" id="UP000199373">
    <property type="component" value="Unassembled WGS sequence"/>
</dbReference>
<dbReference type="InterPro" id="IPR036597">
    <property type="entry name" value="Fido-like_dom_sf"/>
</dbReference>